<accession>A0A6I6JH81</accession>
<feature type="domain" description="Rubrerythrin diiron-binding" evidence="1">
    <location>
        <begin position="12"/>
        <end position="155"/>
    </location>
</feature>
<dbReference type="InterPro" id="IPR009078">
    <property type="entry name" value="Ferritin-like_SF"/>
</dbReference>
<dbReference type="GO" id="GO:0046872">
    <property type="term" value="F:metal ion binding"/>
    <property type="evidence" value="ECO:0007669"/>
    <property type="project" value="InterPro"/>
</dbReference>
<evidence type="ECO:0000259" key="1">
    <source>
        <dbReference type="Pfam" id="PF02915"/>
    </source>
</evidence>
<dbReference type="SUPFAM" id="SSF47240">
    <property type="entry name" value="Ferritin-like"/>
    <property type="match status" value="1"/>
</dbReference>
<evidence type="ECO:0000313" key="2">
    <source>
        <dbReference type="EMBL" id="QGY40380.1"/>
    </source>
</evidence>
<dbReference type="RefSeq" id="WP_158947632.1">
    <property type="nucleotide sequence ID" value="NZ_CP046400.1"/>
</dbReference>
<sequence>MANFFHANEIAKVAVEIEKKGRAFYTRAADAAKTDEIKDLFRYLAEEETKHEAIFAALLDRLGKVEMPAWSNEEEYSTYLNALIESHALFSGGLAEKYMADAEDEDTALRMAMSFEKDTLLFFIEMKELVPESEKQFVMQCADEERTHLRQLKEMLKS</sequence>
<dbReference type="InterPro" id="IPR003251">
    <property type="entry name" value="Rr_diiron-bd_dom"/>
</dbReference>
<dbReference type="PANTHER" id="PTHR33531">
    <property type="entry name" value="RUBRERYTHRIN SUBFAMILY"/>
    <property type="match status" value="1"/>
</dbReference>
<evidence type="ECO:0000313" key="3">
    <source>
        <dbReference type="Proteomes" id="UP000428328"/>
    </source>
</evidence>
<dbReference type="Gene3D" id="1.20.1260.10">
    <property type="match status" value="1"/>
</dbReference>
<dbReference type="CDD" id="cd01045">
    <property type="entry name" value="Ferritin_like_AB"/>
    <property type="match status" value="1"/>
</dbReference>
<dbReference type="PANTHER" id="PTHR33531:SF7">
    <property type="entry name" value="HYPOTHETICAL MEMBRANE PROTEIN, CONSERVED"/>
    <property type="match status" value="1"/>
</dbReference>
<dbReference type="Pfam" id="PF02915">
    <property type="entry name" value="Rubrerythrin"/>
    <property type="match status" value="1"/>
</dbReference>
<dbReference type="Proteomes" id="UP000428328">
    <property type="component" value="Chromosome"/>
</dbReference>
<proteinExistence type="predicted"/>
<organism evidence="2 3">
    <name type="scientific">Pseudodesulfovibrio cashew</name>
    <dbReference type="NCBI Taxonomy" id="2678688"/>
    <lineage>
        <taxon>Bacteria</taxon>
        <taxon>Pseudomonadati</taxon>
        <taxon>Thermodesulfobacteriota</taxon>
        <taxon>Desulfovibrionia</taxon>
        <taxon>Desulfovibrionales</taxon>
        <taxon>Desulfovibrionaceae</taxon>
    </lineage>
</organism>
<name>A0A6I6JH81_9BACT</name>
<dbReference type="EMBL" id="CP046400">
    <property type="protein sequence ID" value="QGY40380.1"/>
    <property type="molecule type" value="Genomic_DNA"/>
</dbReference>
<keyword evidence="3" id="KW-1185">Reference proteome</keyword>
<dbReference type="GO" id="GO:0016491">
    <property type="term" value="F:oxidoreductase activity"/>
    <property type="evidence" value="ECO:0007669"/>
    <property type="project" value="InterPro"/>
</dbReference>
<reference evidence="2 3" key="1">
    <citation type="submission" date="2019-11" db="EMBL/GenBank/DDBJ databases">
        <authorList>
            <person name="Zheng R.K."/>
            <person name="Sun C.M."/>
        </authorList>
    </citation>
    <scope>NUCLEOTIDE SEQUENCE [LARGE SCALE GENOMIC DNA]</scope>
    <source>
        <strain evidence="2 3">SRB007</strain>
    </source>
</reference>
<dbReference type="KEGG" id="psel:GM415_09645"/>
<gene>
    <name evidence="2" type="ORF">GM415_09645</name>
</gene>
<protein>
    <submittedName>
        <fullName evidence="2">Rubrerythrin</fullName>
    </submittedName>
</protein>
<dbReference type="InterPro" id="IPR012347">
    <property type="entry name" value="Ferritin-like"/>
</dbReference>
<dbReference type="AlphaFoldDB" id="A0A6I6JH81"/>